<keyword evidence="2" id="KW-0449">Lipoprotein</keyword>
<keyword evidence="1" id="KW-0732">Signal</keyword>
<accession>A0A0B5EXJ5</accession>
<feature type="signal peptide" evidence="1">
    <location>
        <begin position="1"/>
        <end position="26"/>
    </location>
</feature>
<dbReference type="AlphaFoldDB" id="A0A0B5EXJ5"/>
<dbReference type="KEGG" id="sals:SLNWT_7167"/>
<evidence type="ECO:0000313" key="3">
    <source>
        <dbReference type="Proteomes" id="UP000031523"/>
    </source>
</evidence>
<dbReference type="EMBL" id="CP010519">
    <property type="protein sequence ID" value="AJE87543.1"/>
    <property type="molecule type" value="Genomic_DNA"/>
</dbReference>
<gene>
    <name evidence="2" type="ORF">SLNWT_7167</name>
</gene>
<protein>
    <submittedName>
        <fullName evidence="2">Lipoprotein</fullName>
    </submittedName>
</protein>
<sequence>MRAIRVASAALLGATALALTAPAAVAAPPRGKERFEVEVSPSTVAAGGEVKLTASGCKGRTKVHSGVFDTVVIEAGDNSATTEVDWDARKGATYSVTFSCERGITRTAELTIAEGRPEEPLVPPGEHPRHPDHGVDAGFGGTIGGLDLGELGFGALLVVGTLGTAYHFSRRRADGS</sequence>
<evidence type="ECO:0000256" key="1">
    <source>
        <dbReference type="SAM" id="SignalP"/>
    </source>
</evidence>
<reference evidence="2 3" key="1">
    <citation type="submission" date="2015-01" db="EMBL/GenBank/DDBJ databases">
        <title>Enhanced salinomycin production by adjusting the supply of polyketide extender units in Streptomyce albus DSM 41398.</title>
        <authorList>
            <person name="Lu C."/>
        </authorList>
    </citation>
    <scope>NUCLEOTIDE SEQUENCE [LARGE SCALE GENOMIC DNA]</scope>
    <source>
        <strain evidence="3">ATCC 21838 / DSM 41398 / FERM P-419 / JCM 4703 / NBRC 107858</strain>
    </source>
</reference>
<name>A0A0B5EXJ5_STRA4</name>
<organism evidence="2 3">
    <name type="scientific">Streptomyces albus (strain ATCC 21838 / DSM 41398 / FERM P-419 / JCM 4703 / NBRC 107858)</name>
    <dbReference type="NCBI Taxonomy" id="1081613"/>
    <lineage>
        <taxon>Bacteria</taxon>
        <taxon>Bacillati</taxon>
        <taxon>Actinomycetota</taxon>
        <taxon>Actinomycetes</taxon>
        <taxon>Kitasatosporales</taxon>
        <taxon>Streptomycetaceae</taxon>
        <taxon>Streptomyces</taxon>
    </lineage>
</organism>
<proteinExistence type="predicted"/>
<feature type="chain" id="PRO_5002114919" evidence="1">
    <location>
        <begin position="27"/>
        <end position="176"/>
    </location>
</feature>
<keyword evidence="3" id="KW-1185">Reference proteome</keyword>
<evidence type="ECO:0000313" key="2">
    <source>
        <dbReference type="EMBL" id="AJE87543.1"/>
    </source>
</evidence>
<dbReference type="Proteomes" id="UP000031523">
    <property type="component" value="Chromosome"/>
</dbReference>